<dbReference type="CDD" id="cd09641">
    <property type="entry name" value="Cas3''_I"/>
    <property type="match status" value="1"/>
</dbReference>
<dbReference type="NCBIfam" id="TIGR01587">
    <property type="entry name" value="cas3_core"/>
    <property type="match status" value="1"/>
</dbReference>
<dbReference type="InterPro" id="IPR006474">
    <property type="entry name" value="Helicase_Cas3_CRISPR-ass_core"/>
</dbReference>
<keyword evidence="11" id="KW-0255">Endonuclease</keyword>
<dbReference type="GO" id="GO:0051607">
    <property type="term" value="P:defense response to virus"/>
    <property type="evidence" value="ECO:0007669"/>
    <property type="project" value="UniProtKB-KW"/>
</dbReference>
<dbReference type="CDD" id="cd17930">
    <property type="entry name" value="DEXHc_cas3"/>
    <property type="match status" value="1"/>
</dbReference>
<dbReference type="InterPro" id="IPR038257">
    <property type="entry name" value="CRISPR-assoc_Cas3_HD_sf"/>
</dbReference>
<evidence type="ECO:0000256" key="3">
    <source>
        <dbReference type="ARBA" id="ARBA00022722"/>
    </source>
</evidence>
<reference evidence="11 12" key="1">
    <citation type="submission" date="2019-10" db="EMBL/GenBank/DDBJ databases">
        <title>Whole genome shotgun sequence of Acrocarpospora macrocephala NBRC 16266.</title>
        <authorList>
            <person name="Ichikawa N."/>
            <person name="Kimura A."/>
            <person name="Kitahashi Y."/>
            <person name="Komaki H."/>
            <person name="Oguchi A."/>
        </authorList>
    </citation>
    <scope>NUCLEOTIDE SEQUENCE [LARGE SCALE GENOMIC DNA]</scope>
    <source>
        <strain evidence="11 12">NBRC 16266</strain>
    </source>
</reference>
<evidence type="ECO:0000256" key="6">
    <source>
        <dbReference type="ARBA" id="ARBA00022801"/>
    </source>
</evidence>
<proteinExistence type="inferred from homology"/>
<feature type="domain" description="HD Cas3-type" evidence="10">
    <location>
        <begin position="16"/>
        <end position="210"/>
    </location>
</feature>
<evidence type="ECO:0000313" key="12">
    <source>
        <dbReference type="Proteomes" id="UP000331127"/>
    </source>
</evidence>
<evidence type="ECO:0000256" key="5">
    <source>
        <dbReference type="ARBA" id="ARBA00022741"/>
    </source>
</evidence>
<dbReference type="Gene3D" id="1.10.3210.30">
    <property type="match status" value="1"/>
</dbReference>
<evidence type="ECO:0000259" key="10">
    <source>
        <dbReference type="PROSITE" id="PS51643"/>
    </source>
</evidence>
<comment type="similarity">
    <text evidence="2">In the central section; belongs to the CRISPR-associated helicase Cas3 family.</text>
</comment>
<keyword evidence="12" id="KW-1185">Reference proteome</keyword>
<keyword evidence="4" id="KW-0479">Metal-binding</keyword>
<dbReference type="GO" id="GO:0003724">
    <property type="term" value="F:RNA helicase activity"/>
    <property type="evidence" value="ECO:0007669"/>
    <property type="project" value="TreeGrafter"/>
</dbReference>
<dbReference type="GO" id="GO:0003723">
    <property type="term" value="F:RNA binding"/>
    <property type="evidence" value="ECO:0007669"/>
    <property type="project" value="TreeGrafter"/>
</dbReference>
<dbReference type="OrthoDB" id="9810236at2"/>
<dbReference type="InterPro" id="IPR054712">
    <property type="entry name" value="Cas3-like_dom"/>
</dbReference>
<dbReference type="InterPro" id="IPR050547">
    <property type="entry name" value="DEAD_box_RNA_helicases"/>
</dbReference>
<evidence type="ECO:0000256" key="8">
    <source>
        <dbReference type="ARBA" id="ARBA00022840"/>
    </source>
</evidence>
<dbReference type="Pfam" id="PF22590">
    <property type="entry name" value="Cas3-like_C_2"/>
    <property type="match status" value="1"/>
</dbReference>
<keyword evidence="5" id="KW-0547">Nucleotide-binding</keyword>
<dbReference type="InterPro" id="IPR006483">
    <property type="entry name" value="CRISPR-assoc_Cas3_HD"/>
</dbReference>
<dbReference type="PANTHER" id="PTHR47963:SF9">
    <property type="entry name" value="CRISPR-ASSOCIATED ENDONUCLEASE_HELICASE CAS3"/>
    <property type="match status" value="1"/>
</dbReference>
<keyword evidence="8" id="KW-0067">ATP-binding</keyword>
<dbReference type="Pfam" id="PF00270">
    <property type="entry name" value="DEAD"/>
    <property type="match status" value="1"/>
</dbReference>
<dbReference type="Pfam" id="PF18395">
    <property type="entry name" value="Cas3_C"/>
    <property type="match status" value="1"/>
</dbReference>
<dbReference type="InterPro" id="IPR027417">
    <property type="entry name" value="P-loop_NTPase"/>
</dbReference>
<dbReference type="Proteomes" id="UP000331127">
    <property type="component" value="Unassembled WGS sequence"/>
</dbReference>
<evidence type="ECO:0000256" key="4">
    <source>
        <dbReference type="ARBA" id="ARBA00022723"/>
    </source>
</evidence>
<comment type="caution">
    <text evidence="11">The sequence shown here is derived from an EMBL/GenBank/DDBJ whole genome shotgun (WGS) entry which is preliminary data.</text>
</comment>
<dbReference type="GO" id="GO:0004519">
    <property type="term" value="F:endonuclease activity"/>
    <property type="evidence" value="ECO:0007669"/>
    <property type="project" value="UniProtKB-KW"/>
</dbReference>
<keyword evidence="3" id="KW-0540">Nuclease</keyword>
<accession>A0A5M3WHU6</accession>
<dbReference type="EMBL" id="BLAE01000007">
    <property type="protein sequence ID" value="GES07789.1"/>
    <property type="molecule type" value="Genomic_DNA"/>
</dbReference>
<dbReference type="NCBIfam" id="TIGR01596">
    <property type="entry name" value="cas3_HD"/>
    <property type="match status" value="1"/>
</dbReference>
<gene>
    <name evidence="11" type="ORF">Amac_013840</name>
</gene>
<evidence type="ECO:0000256" key="2">
    <source>
        <dbReference type="ARBA" id="ARBA00009046"/>
    </source>
</evidence>
<sequence length="918" mass="99827">MSGLDVDLTLWGKSRGLPSPYPLVCHLLDTAAVAEALWDEYLSPGLRASIAAELKSGEDETRCQLSYWAALHDIGKCTAGFQSQVKNGFDRLSGYEMVAATPVGHDFAAHVWLGQMFLAAGYKMARKNSPAFRTSQLLGGHHGAFAPFNSREFANPLGSLPALGRGKWEEQRQTIASLMHPLTGSPQPPPTVSAAGGALACGLVILADWLASQEAFLLAQLQAGMPESGDVDSLKAHLERSRTTAPSLLREAGLGRLRFAAGGFSDDFPFEPNDLQRSVSERLPALISEEPGLLLITAPMGEGKTEAALHAGRLMGEAASMPGYFIGLPTMATSDQMLQRVGDFRGRRIEGADSLTLLHSMAWLNTAYTAEGQEVGVLTGDPMATRWLRGSKRGLLANLAVGTIDQALLSVLRGRHNVLRMLGLAGKVLVIDEVHAYDAYMQGLLKVLLEWLGSLKVPVVLLSATLPVGTGKRLAEAYLTGAGCAGVQVPEVTYPGWLYVSPKAAESVRVQSRERTLHVETRDVLVGPDRRPDRRAVLREVLGPLVREGGCAAVICNTVGEAQRTYLALKSWLGEQRGPIPVVRLLHSRFPAYQREEITQEVVRWFGKDAGGARPTAAILVATQVIEQSLDLDFDLVVSDLAPIALLLQRAGRCQRHPMFDRWRRSWAVDVAEIDGTVQATGRMRLVVLTPVDEAGDLRIPAAWPFVYPTALLRRTRTALAHLPEAQVQIPGDIQHLVDQVYDETFGDETSPITDEDLARLADEQTKDMYAQMAAIPAPSKVDDLSQLTGDDFVTEYSTRLGADSARIVCCTVGADGRLMLGDRPLPAEPKGRKDGRTWFTKEQVRHVLMNTIPVPGTWLRGRPTDNAASADWEKSPHLRDLAVVSLPDQQSPGVLGEREVWLSPELGLSDFMPNIDD</sequence>
<keyword evidence="7" id="KW-0347">Helicase</keyword>
<dbReference type="RefSeq" id="WP_155353458.1">
    <property type="nucleotide sequence ID" value="NZ_BAAAHL010000041.1"/>
</dbReference>
<dbReference type="Pfam" id="PF18019">
    <property type="entry name" value="Cas3_HD"/>
    <property type="match status" value="1"/>
</dbReference>
<dbReference type="SMART" id="SM00490">
    <property type="entry name" value="HELICc"/>
    <property type="match status" value="1"/>
</dbReference>
<organism evidence="11 12">
    <name type="scientific">Acrocarpospora macrocephala</name>
    <dbReference type="NCBI Taxonomy" id="150177"/>
    <lineage>
        <taxon>Bacteria</taxon>
        <taxon>Bacillati</taxon>
        <taxon>Actinomycetota</taxon>
        <taxon>Actinomycetes</taxon>
        <taxon>Streptosporangiales</taxon>
        <taxon>Streptosporangiaceae</taxon>
        <taxon>Acrocarpospora</taxon>
    </lineage>
</organism>
<dbReference type="InterPro" id="IPR041372">
    <property type="entry name" value="Cas3_C"/>
</dbReference>
<dbReference type="PANTHER" id="PTHR47963">
    <property type="entry name" value="DEAD-BOX ATP-DEPENDENT RNA HELICASE 47, MITOCHONDRIAL"/>
    <property type="match status" value="1"/>
</dbReference>
<evidence type="ECO:0000313" key="11">
    <source>
        <dbReference type="EMBL" id="GES07789.1"/>
    </source>
</evidence>
<protein>
    <submittedName>
        <fullName evidence="11">CRISPR-associated helicase/endonuclease Cas3</fullName>
    </submittedName>
</protein>
<name>A0A5M3WHU6_9ACTN</name>
<keyword evidence="9" id="KW-0051">Antiviral defense</keyword>
<evidence type="ECO:0000256" key="1">
    <source>
        <dbReference type="ARBA" id="ARBA00006847"/>
    </source>
</evidence>
<dbReference type="PROSITE" id="PS51643">
    <property type="entry name" value="HD_CAS3"/>
    <property type="match status" value="1"/>
</dbReference>
<evidence type="ECO:0000256" key="9">
    <source>
        <dbReference type="ARBA" id="ARBA00023118"/>
    </source>
</evidence>
<dbReference type="InterPro" id="IPR011545">
    <property type="entry name" value="DEAD/DEAH_box_helicase_dom"/>
</dbReference>
<comment type="similarity">
    <text evidence="1">In the N-terminal section; belongs to the CRISPR-associated nuclease Cas3-HD family.</text>
</comment>
<keyword evidence="6" id="KW-0378">Hydrolase</keyword>
<dbReference type="GO" id="GO:0016787">
    <property type="term" value="F:hydrolase activity"/>
    <property type="evidence" value="ECO:0007669"/>
    <property type="project" value="UniProtKB-KW"/>
</dbReference>
<dbReference type="SUPFAM" id="SSF52540">
    <property type="entry name" value="P-loop containing nucleoside triphosphate hydrolases"/>
    <property type="match status" value="1"/>
</dbReference>
<dbReference type="InterPro" id="IPR001650">
    <property type="entry name" value="Helicase_C-like"/>
</dbReference>
<dbReference type="GO" id="GO:0005524">
    <property type="term" value="F:ATP binding"/>
    <property type="evidence" value="ECO:0007669"/>
    <property type="project" value="UniProtKB-KW"/>
</dbReference>
<dbReference type="GO" id="GO:0046872">
    <property type="term" value="F:metal ion binding"/>
    <property type="evidence" value="ECO:0007669"/>
    <property type="project" value="UniProtKB-KW"/>
</dbReference>
<evidence type="ECO:0000256" key="7">
    <source>
        <dbReference type="ARBA" id="ARBA00022806"/>
    </source>
</evidence>
<dbReference type="AlphaFoldDB" id="A0A5M3WHU6"/>
<dbReference type="Gene3D" id="3.40.50.300">
    <property type="entry name" value="P-loop containing nucleotide triphosphate hydrolases"/>
    <property type="match status" value="2"/>
</dbReference>